<evidence type="ECO:0000256" key="5">
    <source>
        <dbReference type="ARBA" id="ARBA00022989"/>
    </source>
</evidence>
<comment type="similarity">
    <text evidence="2">Belongs to the polysaccharide synthase family.</text>
</comment>
<name>K6Z5I6_9ALTE</name>
<dbReference type="HOGENOM" id="CLU_026911_3_0_6"/>
<dbReference type="EMBL" id="CP003837">
    <property type="protein sequence ID" value="AGH46324.1"/>
    <property type="molecule type" value="Genomic_DNA"/>
</dbReference>
<accession>K6Z5I6</accession>
<feature type="transmembrane region" description="Helical" evidence="7">
    <location>
        <begin position="382"/>
        <end position="403"/>
    </location>
</feature>
<dbReference type="eggNOG" id="COG2244">
    <property type="taxonomic scope" value="Bacteria"/>
</dbReference>
<feature type="transmembrane region" description="Helical" evidence="7">
    <location>
        <begin position="351"/>
        <end position="370"/>
    </location>
</feature>
<feature type="transmembrane region" description="Helical" evidence="7">
    <location>
        <begin position="285"/>
        <end position="308"/>
    </location>
</feature>
<organism evidence="8 9">
    <name type="scientific">Paraglaciecola psychrophila 170</name>
    <dbReference type="NCBI Taxonomy" id="1129794"/>
    <lineage>
        <taxon>Bacteria</taxon>
        <taxon>Pseudomonadati</taxon>
        <taxon>Pseudomonadota</taxon>
        <taxon>Gammaproteobacteria</taxon>
        <taxon>Alteromonadales</taxon>
        <taxon>Alteromonadaceae</taxon>
        <taxon>Paraglaciecola</taxon>
    </lineage>
</organism>
<protein>
    <recommendedName>
        <fullName evidence="10">Polysaccharide biosynthesis protein</fullName>
    </recommendedName>
</protein>
<dbReference type="OrthoDB" id="8538786at2"/>
<gene>
    <name evidence="8" type="ORF">C427_4219</name>
</gene>
<dbReference type="Pfam" id="PF13440">
    <property type="entry name" value="Polysacc_synt_3"/>
    <property type="match status" value="1"/>
</dbReference>
<dbReference type="Proteomes" id="UP000011864">
    <property type="component" value="Chromosome"/>
</dbReference>
<keyword evidence="6 7" id="KW-0472">Membrane</keyword>
<dbReference type="InterPro" id="IPR050833">
    <property type="entry name" value="Poly_Biosynth_Transport"/>
</dbReference>
<keyword evidence="4 7" id="KW-0812">Transmembrane</keyword>
<feature type="transmembrane region" description="Helical" evidence="7">
    <location>
        <begin position="144"/>
        <end position="163"/>
    </location>
</feature>
<dbReference type="PANTHER" id="PTHR30250">
    <property type="entry name" value="PST FAMILY PREDICTED COLANIC ACID TRANSPORTER"/>
    <property type="match status" value="1"/>
</dbReference>
<comment type="subcellular location">
    <subcellularLocation>
        <location evidence="1">Cell membrane</location>
        <topology evidence="1">Multi-pass membrane protein</topology>
    </subcellularLocation>
</comment>
<feature type="transmembrane region" description="Helical" evidence="7">
    <location>
        <begin position="440"/>
        <end position="461"/>
    </location>
</feature>
<feature type="transmembrane region" description="Helical" evidence="7">
    <location>
        <begin position="81"/>
        <end position="103"/>
    </location>
</feature>
<evidence type="ECO:0008006" key="10">
    <source>
        <dbReference type="Google" id="ProtNLM"/>
    </source>
</evidence>
<keyword evidence="3" id="KW-1003">Cell membrane</keyword>
<dbReference type="STRING" id="1129794.C427_4219"/>
<evidence type="ECO:0000313" key="9">
    <source>
        <dbReference type="Proteomes" id="UP000011864"/>
    </source>
</evidence>
<evidence type="ECO:0000256" key="2">
    <source>
        <dbReference type="ARBA" id="ARBA00007430"/>
    </source>
</evidence>
<evidence type="ECO:0000256" key="1">
    <source>
        <dbReference type="ARBA" id="ARBA00004651"/>
    </source>
</evidence>
<feature type="transmembrane region" description="Helical" evidence="7">
    <location>
        <begin position="41"/>
        <end position="60"/>
    </location>
</feature>
<evidence type="ECO:0000256" key="7">
    <source>
        <dbReference type="SAM" id="Phobius"/>
    </source>
</evidence>
<dbReference type="GO" id="GO:0005886">
    <property type="term" value="C:plasma membrane"/>
    <property type="evidence" value="ECO:0007669"/>
    <property type="project" value="UniProtKB-SubCell"/>
</dbReference>
<dbReference type="KEGG" id="gps:C427_4219"/>
<keyword evidence="5 7" id="KW-1133">Transmembrane helix</keyword>
<dbReference type="PANTHER" id="PTHR30250:SF10">
    <property type="entry name" value="LIPOPOLYSACCHARIDE BIOSYNTHESIS PROTEIN WZXC"/>
    <property type="match status" value="1"/>
</dbReference>
<keyword evidence="9" id="KW-1185">Reference proteome</keyword>
<dbReference type="PATRIC" id="fig|1129794.4.peg.4200"/>
<feature type="transmembrane region" description="Helical" evidence="7">
    <location>
        <begin position="314"/>
        <end position="339"/>
    </location>
</feature>
<dbReference type="AlphaFoldDB" id="K6Z5I6"/>
<feature type="transmembrane region" description="Helical" evidence="7">
    <location>
        <begin position="109"/>
        <end position="128"/>
    </location>
</feature>
<evidence type="ECO:0000256" key="4">
    <source>
        <dbReference type="ARBA" id="ARBA00022692"/>
    </source>
</evidence>
<evidence type="ECO:0000313" key="8">
    <source>
        <dbReference type="EMBL" id="AGH46324.1"/>
    </source>
</evidence>
<sequence length="484" mass="53314">MIAAKGLFASAAFSSGAKFIGRLIGLVSTLILARILTPTDFAMIAIIAIVLHLFDILSHTGSEQYIVQKSEVFDGDLNTAWTLDIVLKSLMCVLLMSIAPLIAEFFEQVHLSFAIQVASITLIINALKNPGLLLLKRNLDYKKVFYLSLVQRIASFVTVIFVAFNWQSYWAFVIADIVGAVVFTLGAYKIQPFRPVFSLLKVSEQWLFSKWLLGKSIVGYLRSQIDTVLVAKFFSTAQLGNYHMARDVAMLPGYNILGPAIEPLLADFKDHKNNPIKLGQRVSKVLCIVSFIVVPITTYIAFYPALIIDVLLGAQWVIAGEILGVMSLLFFYYCFLLVIESALTAMGKVKAIFIFDIVSLLVIVGTLLTYLQMYDDLNNMLWLRVSIGLASTLLIGIALHLIVPLKCMQIAGALLLSAAMSGMALTITDWLTKQVELGQITLFLLSGVLFCGVYATMLVILSPHLMGTSINNILAEYSKVKGNV</sequence>
<evidence type="ECO:0000256" key="6">
    <source>
        <dbReference type="ARBA" id="ARBA00023136"/>
    </source>
</evidence>
<evidence type="ECO:0000256" key="3">
    <source>
        <dbReference type="ARBA" id="ARBA00022475"/>
    </source>
</evidence>
<dbReference type="RefSeq" id="WP_007643250.1">
    <property type="nucleotide sequence ID" value="NC_020514.1"/>
</dbReference>
<feature type="transmembrane region" description="Helical" evidence="7">
    <location>
        <begin position="169"/>
        <end position="188"/>
    </location>
</feature>
<reference evidence="8 9" key="1">
    <citation type="journal article" date="2013" name="Genome Announc.">
        <title>Complete Genome Sequence of Glaciecola psychrophila Strain 170T.</title>
        <authorList>
            <person name="Yin J."/>
            <person name="Chen J."/>
            <person name="Liu G."/>
            <person name="Yu Y."/>
            <person name="Song L."/>
            <person name="Wang X."/>
            <person name="Qu X."/>
        </authorList>
    </citation>
    <scope>NUCLEOTIDE SEQUENCE [LARGE SCALE GENOMIC DNA]</scope>
    <source>
        <strain evidence="8 9">170</strain>
    </source>
</reference>
<proteinExistence type="inferred from homology"/>
<feature type="transmembrane region" description="Helical" evidence="7">
    <location>
        <begin position="410"/>
        <end position="428"/>
    </location>
</feature>